<dbReference type="InterPro" id="IPR029057">
    <property type="entry name" value="PRTase-like"/>
</dbReference>
<feature type="domain" description="Double zinc ribbon" evidence="3">
    <location>
        <begin position="10"/>
        <end position="71"/>
    </location>
</feature>
<accession>A0A1N7EIV3</accession>
<dbReference type="OrthoDB" id="9779910at2"/>
<dbReference type="PANTHER" id="PTHR47505:SF1">
    <property type="entry name" value="DNA UTILIZATION PROTEIN YHGH"/>
    <property type="match status" value="1"/>
</dbReference>
<dbReference type="InterPro" id="IPR051910">
    <property type="entry name" value="ComF/GntX_DNA_util-trans"/>
</dbReference>
<evidence type="ECO:0000313" key="5">
    <source>
        <dbReference type="Proteomes" id="UP000186019"/>
    </source>
</evidence>
<dbReference type="STRING" id="573024.SAMN05216208_1852"/>
<gene>
    <name evidence="4" type="ORF">SAMN05421666_0282</name>
</gene>
<proteinExistence type="inferred from homology"/>
<dbReference type="EMBL" id="FTNV01000001">
    <property type="protein sequence ID" value="SIR88026.1"/>
    <property type="molecule type" value="Genomic_DNA"/>
</dbReference>
<dbReference type="Gene3D" id="3.40.50.2020">
    <property type="match status" value="1"/>
</dbReference>
<sequence length="245" mass="26615">MKVSRFQSAIRLIYPARCTFCGGLVDSDFGLCGPCWRDTPFIAGQTCHACGVPLLAGPDAPDDTLTCDDCLRTPRPWRQGRAALVYGGNGRRMVLKLKHGDRQDMAGPAAVWMSRAAKPLLRADTLIAPIPLHWLRLLKRRYNQSVLLARALAAEVERPMCPDLLIRPRATPSLGGMGRDARHATMEGTIRMHPKRHQRVKGRHVLLVDDVMTSGATLSAATHACLAAGAAGVDILVLARAAKDT</sequence>
<dbReference type="InterPro" id="IPR044005">
    <property type="entry name" value="DZR_2"/>
</dbReference>
<dbReference type="RefSeq" id="WP_076530320.1">
    <property type="nucleotide sequence ID" value="NZ_FOAC01000001.1"/>
</dbReference>
<dbReference type="Pfam" id="PF00156">
    <property type="entry name" value="Pribosyltran"/>
    <property type="match status" value="1"/>
</dbReference>
<dbReference type="SUPFAM" id="SSF53271">
    <property type="entry name" value="PRTase-like"/>
    <property type="match status" value="1"/>
</dbReference>
<evidence type="ECO:0000256" key="1">
    <source>
        <dbReference type="ARBA" id="ARBA00008007"/>
    </source>
</evidence>
<comment type="similarity">
    <text evidence="1">Belongs to the ComF/GntX family.</text>
</comment>
<dbReference type="Proteomes" id="UP000186019">
    <property type="component" value="Unassembled WGS sequence"/>
</dbReference>
<evidence type="ECO:0000259" key="2">
    <source>
        <dbReference type="Pfam" id="PF00156"/>
    </source>
</evidence>
<protein>
    <submittedName>
        <fullName evidence="4">Predicted amidophosphoribosyltransferases</fullName>
    </submittedName>
</protein>
<name>A0A1N7EIV3_9RHOB</name>
<dbReference type="GO" id="GO:0016757">
    <property type="term" value="F:glycosyltransferase activity"/>
    <property type="evidence" value="ECO:0007669"/>
    <property type="project" value="UniProtKB-KW"/>
</dbReference>
<dbReference type="PANTHER" id="PTHR47505">
    <property type="entry name" value="DNA UTILIZATION PROTEIN YHGH"/>
    <property type="match status" value="1"/>
</dbReference>
<keyword evidence="4" id="KW-0328">Glycosyltransferase</keyword>
<feature type="domain" description="Phosphoribosyltransferase" evidence="2">
    <location>
        <begin position="145"/>
        <end position="243"/>
    </location>
</feature>
<dbReference type="AlphaFoldDB" id="A0A1N7EIV3"/>
<evidence type="ECO:0000313" key="4">
    <source>
        <dbReference type="EMBL" id="SIR88026.1"/>
    </source>
</evidence>
<evidence type="ECO:0000259" key="3">
    <source>
        <dbReference type="Pfam" id="PF18912"/>
    </source>
</evidence>
<organism evidence="4 5">
    <name type="scientific">Roseovarius nanhaiticus</name>
    <dbReference type="NCBI Taxonomy" id="573024"/>
    <lineage>
        <taxon>Bacteria</taxon>
        <taxon>Pseudomonadati</taxon>
        <taxon>Pseudomonadota</taxon>
        <taxon>Alphaproteobacteria</taxon>
        <taxon>Rhodobacterales</taxon>
        <taxon>Roseobacteraceae</taxon>
        <taxon>Roseovarius</taxon>
    </lineage>
</organism>
<dbReference type="InterPro" id="IPR000836">
    <property type="entry name" value="PRTase_dom"/>
</dbReference>
<reference evidence="4 5" key="1">
    <citation type="submission" date="2017-01" db="EMBL/GenBank/DDBJ databases">
        <authorList>
            <person name="Mah S.A."/>
            <person name="Swanson W.J."/>
            <person name="Moy G.W."/>
            <person name="Vacquier V.D."/>
        </authorList>
    </citation>
    <scope>NUCLEOTIDE SEQUENCE [LARGE SCALE GENOMIC DNA]</scope>
    <source>
        <strain evidence="4 5">DSM 29590</strain>
    </source>
</reference>
<keyword evidence="4" id="KW-0808">Transferase</keyword>
<dbReference type="CDD" id="cd06223">
    <property type="entry name" value="PRTases_typeI"/>
    <property type="match status" value="1"/>
</dbReference>
<dbReference type="Pfam" id="PF18912">
    <property type="entry name" value="DZR_2"/>
    <property type="match status" value="1"/>
</dbReference>
<keyword evidence="5" id="KW-1185">Reference proteome</keyword>